<evidence type="ECO:0000256" key="3">
    <source>
        <dbReference type="ARBA" id="ARBA00023125"/>
    </source>
</evidence>
<sequence length="606" mass="68541">MIEFIMIERNLLPVSGIVFTDFNRERMNHVAVSMTDSIHLLFPPGMQEPVERLSDQELNELECMPIIYAIAGERKHDRRVKSIVQQFSHDPNVIAYRLDILEDFIDHPELLHHVEKGNVIIDEMRFATSKSHSHDHELLQTVSRLRELSIYVDFITQMEKAFAGRELLKSAGLRQLRDRIVQVSESADFKNLATQLPKLQKGLDSLSSVTIGINLDAQLNPVQATLLSINDERYTGASLFGKLFAGGNEYQGISELHKDPDVVESIVHNTEKMHISIASEEEATLRRVLFRDLRKLLKNMLKPVHPIIEQYLHLRCQWILSLEAEFAFYIGAVAFIERMRSLGLPMCRPTLLPMEQQECRMYDNYNVNLALRMSGQSQSADYKLNDRIVSNDVCFDDEGRIFILTGPNSGGKTTYAQAIGLTQILLQCGLYVPCSRAEISPVDALHVYFNVEEQAALETGRLGVESKRISEIFHAATPNSMVLLNESFSSTSPGESYYLMKDIVSALRLLGLRAVVATHLHDLADRVDSINSEVEGSSKLISMVAGIREGTEHDSILSNRSYKVQPGRPQGRSFAMDIARQYGISFDQLSKTIRERNTDLLAEYDK</sequence>
<gene>
    <name evidence="5" type="ORF">DX130_05280</name>
</gene>
<dbReference type="InterPro" id="IPR045076">
    <property type="entry name" value="MutS"/>
</dbReference>
<evidence type="ECO:0000256" key="1">
    <source>
        <dbReference type="ARBA" id="ARBA00022741"/>
    </source>
</evidence>
<keyword evidence="6" id="KW-1185">Reference proteome</keyword>
<evidence type="ECO:0000259" key="4">
    <source>
        <dbReference type="SMART" id="SM00534"/>
    </source>
</evidence>
<evidence type="ECO:0000256" key="2">
    <source>
        <dbReference type="ARBA" id="ARBA00022840"/>
    </source>
</evidence>
<reference evidence="5 6" key="1">
    <citation type="submission" date="2018-08" db="EMBL/GenBank/DDBJ databases">
        <title>Paenibacillus sp. M4BSY-1, whole genome shotgun sequence.</title>
        <authorList>
            <person name="Tuo L."/>
        </authorList>
    </citation>
    <scope>NUCLEOTIDE SEQUENCE [LARGE SCALE GENOMIC DNA]</scope>
    <source>
        <strain evidence="5 6">M4BSY-1</strain>
    </source>
</reference>
<proteinExistence type="predicted"/>
<dbReference type="SUPFAM" id="SSF52540">
    <property type="entry name" value="P-loop containing nucleoside triphosphate hydrolases"/>
    <property type="match status" value="1"/>
</dbReference>
<keyword evidence="1" id="KW-0547">Nucleotide-binding</keyword>
<dbReference type="Proteomes" id="UP000261905">
    <property type="component" value="Unassembled WGS sequence"/>
</dbReference>
<dbReference type="PANTHER" id="PTHR11361">
    <property type="entry name" value="DNA MISMATCH REPAIR PROTEIN MUTS FAMILY MEMBER"/>
    <property type="match status" value="1"/>
</dbReference>
<dbReference type="SMART" id="SM00534">
    <property type="entry name" value="MUTSac"/>
    <property type="match status" value="1"/>
</dbReference>
<dbReference type="Pfam" id="PF00488">
    <property type="entry name" value="MutS_V"/>
    <property type="match status" value="1"/>
</dbReference>
<organism evidence="5 6">
    <name type="scientific">Paenibacillus paeoniae</name>
    <dbReference type="NCBI Taxonomy" id="2292705"/>
    <lineage>
        <taxon>Bacteria</taxon>
        <taxon>Bacillati</taxon>
        <taxon>Bacillota</taxon>
        <taxon>Bacilli</taxon>
        <taxon>Bacillales</taxon>
        <taxon>Paenibacillaceae</taxon>
        <taxon>Paenibacillus</taxon>
    </lineage>
</organism>
<evidence type="ECO:0000313" key="5">
    <source>
        <dbReference type="EMBL" id="REK76454.1"/>
    </source>
</evidence>
<name>A0A371PJW3_9BACL</name>
<accession>A0A371PJW3</accession>
<dbReference type="Gene3D" id="3.40.50.300">
    <property type="entry name" value="P-loop containing nucleotide triphosphate hydrolases"/>
    <property type="match status" value="1"/>
</dbReference>
<keyword evidence="3" id="KW-0238">DNA-binding</keyword>
<dbReference type="InterPro" id="IPR000432">
    <property type="entry name" value="DNA_mismatch_repair_MutS_C"/>
</dbReference>
<comment type="caution">
    <text evidence="5">The sequence shown here is derived from an EMBL/GenBank/DDBJ whole genome shotgun (WGS) entry which is preliminary data.</text>
</comment>
<dbReference type="AlphaFoldDB" id="A0A371PJW3"/>
<protein>
    <recommendedName>
        <fullName evidence="4">DNA mismatch repair proteins mutS family domain-containing protein</fullName>
    </recommendedName>
</protein>
<dbReference type="InterPro" id="IPR027417">
    <property type="entry name" value="P-loop_NTPase"/>
</dbReference>
<dbReference type="GO" id="GO:0140664">
    <property type="term" value="F:ATP-dependent DNA damage sensor activity"/>
    <property type="evidence" value="ECO:0007669"/>
    <property type="project" value="InterPro"/>
</dbReference>
<dbReference type="OrthoDB" id="9808166at2"/>
<dbReference type="GO" id="GO:0006298">
    <property type="term" value="P:mismatch repair"/>
    <property type="evidence" value="ECO:0007669"/>
    <property type="project" value="InterPro"/>
</dbReference>
<dbReference type="EMBL" id="QUBQ01000001">
    <property type="protein sequence ID" value="REK76454.1"/>
    <property type="molecule type" value="Genomic_DNA"/>
</dbReference>
<evidence type="ECO:0000313" key="6">
    <source>
        <dbReference type="Proteomes" id="UP000261905"/>
    </source>
</evidence>
<dbReference type="GO" id="GO:0005524">
    <property type="term" value="F:ATP binding"/>
    <property type="evidence" value="ECO:0007669"/>
    <property type="project" value="UniProtKB-KW"/>
</dbReference>
<dbReference type="GO" id="GO:0030983">
    <property type="term" value="F:mismatched DNA binding"/>
    <property type="evidence" value="ECO:0007669"/>
    <property type="project" value="InterPro"/>
</dbReference>
<keyword evidence="2" id="KW-0067">ATP-binding</keyword>
<feature type="domain" description="DNA mismatch repair proteins mutS family" evidence="4">
    <location>
        <begin position="399"/>
        <end position="597"/>
    </location>
</feature>